<dbReference type="Pfam" id="PF04882">
    <property type="entry name" value="Peroxin-3"/>
    <property type="match status" value="1"/>
</dbReference>
<dbReference type="GO" id="GO:0045046">
    <property type="term" value="P:protein import into peroxisome membrane"/>
    <property type="evidence" value="ECO:0007669"/>
    <property type="project" value="TreeGrafter"/>
</dbReference>
<feature type="compositionally biased region" description="Basic and acidic residues" evidence="2">
    <location>
        <begin position="490"/>
        <end position="499"/>
    </location>
</feature>
<evidence type="ECO:0000256" key="2">
    <source>
        <dbReference type="SAM" id="MobiDB-lite"/>
    </source>
</evidence>
<evidence type="ECO:0000256" key="1">
    <source>
        <dbReference type="SAM" id="Coils"/>
    </source>
</evidence>
<dbReference type="PANTHER" id="PTHR28080:SF1">
    <property type="entry name" value="PEROXISOMAL BIOGENESIS FACTOR 3"/>
    <property type="match status" value="1"/>
</dbReference>
<accession>A0A8H6RAW0</accession>
<dbReference type="Proteomes" id="UP000660729">
    <property type="component" value="Unassembled WGS sequence"/>
</dbReference>
<feature type="region of interest" description="Disordered" evidence="2">
    <location>
        <begin position="330"/>
        <end position="349"/>
    </location>
</feature>
<keyword evidence="3" id="KW-1133">Transmembrane helix</keyword>
<evidence type="ECO:0000256" key="3">
    <source>
        <dbReference type="SAM" id="Phobius"/>
    </source>
</evidence>
<feature type="coiled-coil region" evidence="1">
    <location>
        <begin position="37"/>
        <end position="64"/>
    </location>
</feature>
<keyword evidence="3" id="KW-0812">Transmembrane</keyword>
<dbReference type="GO" id="GO:0005778">
    <property type="term" value="C:peroxisomal membrane"/>
    <property type="evidence" value="ECO:0007669"/>
    <property type="project" value="InterPro"/>
</dbReference>
<sequence>MIAATRRWFRRNRTNLLVGAGVLGAGYLAGQYVLSKIQEARQRMSEEKIAKENLRRRFEQNQEDCTYTVLALLPTVRDEIVSALPVEDITQQLQQERQERLQRLGATPSEAASSEFPSAPASAVDDDGKSTTSLQSSSFIHASQVAHSTLNVGEQPAKPKKSKVQLWQDMKIQSITRALTLLYSMCLLTLLTRIQLNLLGRRTYLSSVVALASPPPATQSSTISLENKDDDNYDNVYGNDFETNRKYLTFSWWLLHRGSKQILDRVMVAVKEVFGSVHIREDVTLERMADLIMQVRRKVEGSTEEERRSMKWLEYLLPPKEEEAFVIRQSGMSEDDESPSPEARFDSDPMDEAQINDSLRRLLDETSDLIDSPTFSYVLTRLLDASFSHLVDFRLATEAFKQPPPGHESRIVELQENKCKIAHALPIFCKQAHVIGAGSGELDTIEGVAAQEQLGNEYLAAIDQVSDLGAFAAVIYSSNFEQELPQEGEQTDRRARDRTNVSSSSPSSAAEIGETLRTAADSLLEESDLLVLNQGEADDGPGTATAKADLEAAWIKAQA</sequence>
<keyword evidence="1" id="KW-0175">Coiled coil</keyword>
<keyword evidence="3" id="KW-0472">Membrane</keyword>
<dbReference type="EMBL" id="JABCIY010000193">
    <property type="protein sequence ID" value="KAF7189211.1"/>
    <property type="molecule type" value="Genomic_DNA"/>
</dbReference>
<dbReference type="GO" id="GO:0030674">
    <property type="term" value="F:protein-macromolecule adaptor activity"/>
    <property type="evidence" value="ECO:0007669"/>
    <property type="project" value="TreeGrafter"/>
</dbReference>
<gene>
    <name evidence="4" type="ORF">HII31_09364</name>
</gene>
<evidence type="ECO:0000313" key="5">
    <source>
        <dbReference type="Proteomes" id="UP000660729"/>
    </source>
</evidence>
<feature type="region of interest" description="Disordered" evidence="2">
    <location>
        <begin position="99"/>
        <end position="136"/>
    </location>
</feature>
<evidence type="ECO:0000313" key="4">
    <source>
        <dbReference type="EMBL" id="KAF7189211.1"/>
    </source>
</evidence>
<organism evidence="4 5">
    <name type="scientific">Pseudocercospora fuligena</name>
    <dbReference type="NCBI Taxonomy" id="685502"/>
    <lineage>
        <taxon>Eukaryota</taxon>
        <taxon>Fungi</taxon>
        <taxon>Dikarya</taxon>
        <taxon>Ascomycota</taxon>
        <taxon>Pezizomycotina</taxon>
        <taxon>Dothideomycetes</taxon>
        <taxon>Dothideomycetidae</taxon>
        <taxon>Mycosphaerellales</taxon>
        <taxon>Mycosphaerellaceae</taxon>
        <taxon>Pseudocercospora</taxon>
    </lineage>
</organism>
<feature type="compositionally biased region" description="Low complexity" evidence="2">
    <location>
        <begin position="108"/>
        <end position="123"/>
    </location>
</feature>
<protein>
    <submittedName>
        <fullName evidence="4">Peroxisomal biogenesis factor 3</fullName>
    </submittedName>
</protein>
<dbReference type="InterPro" id="IPR006966">
    <property type="entry name" value="Peroxin-3"/>
</dbReference>
<comment type="caution">
    <text evidence="4">The sequence shown here is derived from an EMBL/GenBank/DDBJ whole genome shotgun (WGS) entry which is preliminary data.</text>
</comment>
<feature type="transmembrane region" description="Helical" evidence="3">
    <location>
        <begin position="16"/>
        <end position="34"/>
    </location>
</feature>
<reference evidence="4" key="1">
    <citation type="submission" date="2020-04" db="EMBL/GenBank/DDBJ databases">
        <title>Draft genome resource of the tomato pathogen Pseudocercospora fuligena.</title>
        <authorList>
            <person name="Zaccaron A."/>
        </authorList>
    </citation>
    <scope>NUCLEOTIDE SEQUENCE</scope>
    <source>
        <strain evidence="4">PF001</strain>
    </source>
</reference>
<keyword evidence="5" id="KW-1185">Reference proteome</keyword>
<name>A0A8H6RAW0_9PEZI</name>
<dbReference type="OrthoDB" id="45930at2759"/>
<proteinExistence type="predicted"/>
<dbReference type="PANTHER" id="PTHR28080">
    <property type="entry name" value="PEROXISOMAL BIOGENESIS FACTOR 3"/>
    <property type="match status" value="1"/>
</dbReference>
<feature type="region of interest" description="Disordered" evidence="2">
    <location>
        <begin position="483"/>
        <end position="517"/>
    </location>
</feature>
<dbReference type="AlphaFoldDB" id="A0A8H6RAW0"/>